<name>E6PUY8_9ZZZZ</name>
<evidence type="ECO:0000256" key="1">
    <source>
        <dbReference type="ARBA" id="ARBA00004651"/>
    </source>
</evidence>
<evidence type="ECO:0000256" key="4">
    <source>
        <dbReference type="ARBA" id="ARBA00022475"/>
    </source>
</evidence>
<reference evidence="9" key="1">
    <citation type="submission" date="2009-10" db="EMBL/GenBank/DDBJ databases">
        <title>Diversity of trophic interactions inside an arsenic-rich microbial ecosystem.</title>
        <authorList>
            <person name="Bertin P.N."/>
            <person name="Heinrich-Salmeron A."/>
            <person name="Pelletier E."/>
            <person name="Goulhen-Chollet F."/>
            <person name="Arsene-Ploetze F."/>
            <person name="Gallien S."/>
            <person name="Calteau A."/>
            <person name="Vallenet D."/>
            <person name="Casiot C."/>
            <person name="Chane-Woon-Ming B."/>
            <person name="Giloteaux L."/>
            <person name="Barakat M."/>
            <person name="Bonnefoy V."/>
            <person name="Bruneel O."/>
            <person name="Chandler M."/>
            <person name="Cleiss J."/>
            <person name="Duran R."/>
            <person name="Elbaz-Poulichet F."/>
            <person name="Fonknechten N."/>
            <person name="Lauga B."/>
            <person name="Mornico D."/>
            <person name="Ortet P."/>
            <person name="Schaeffer C."/>
            <person name="Siguier P."/>
            <person name="Alexander Thil Smith A."/>
            <person name="Van Dorsselaer A."/>
            <person name="Weissenbach J."/>
            <person name="Medigue C."/>
            <person name="Le Paslier D."/>
        </authorList>
    </citation>
    <scope>NUCLEOTIDE SEQUENCE</scope>
</reference>
<feature type="transmembrane region" description="Helical" evidence="8">
    <location>
        <begin position="144"/>
        <end position="166"/>
    </location>
</feature>
<evidence type="ECO:0000256" key="2">
    <source>
        <dbReference type="ARBA" id="ARBA00010735"/>
    </source>
</evidence>
<proteinExistence type="inferred from homology"/>
<gene>
    <name evidence="9" type="ORF">CARN2_4227</name>
</gene>
<dbReference type="GO" id="GO:0005886">
    <property type="term" value="C:plasma membrane"/>
    <property type="evidence" value="ECO:0007669"/>
    <property type="project" value="UniProtKB-SubCell"/>
</dbReference>
<keyword evidence="4" id="KW-1003">Cell membrane</keyword>
<dbReference type="Pfam" id="PF03591">
    <property type="entry name" value="AzlC"/>
    <property type="match status" value="1"/>
</dbReference>
<accession>E6PUY8</accession>
<feature type="transmembrane region" description="Helical" evidence="8">
    <location>
        <begin position="27"/>
        <end position="46"/>
    </location>
</feature>
<evidence type="ECO:0000256" key="8">
    <source>
        <dbReference type="SAM" id="Phobius"/>
    </source>
</evidence>
<keyword evidence="6 8" id="KW-1133">Transmembrane helix</keyword>
<feature type="transmembrane region" description="Helical" evidence="8">
    <location>
        <begin position="218"/>
        <end position="236"/>
    </location>
</feature>
<evidence type="ECO:0000256" key="3">
    <source>
        <dbReference type="ARBA" id="ARBA00022448"/>
    </source>
</evidence>
<dbReference type="PANTHER" id="PTHR34979:SF1">
    <property type="entry name" value="INNER MEMBRANE PROTEIN YGAZ"/>
    <property type="match status" value="1"/>
</dbReference>
<sequence>MSASALTPPPAWPDRRREFLHGARDTVPLLLGAAPFGLIFGALAAGSALGTRGALAMSALVFAGSAQFIALSLLGSGTSGLIVVFTTLVVNLRHVLYSASLQPQVARLPQRWRMLLAFWLTDETYAVVYHRYARDDGAPFKHWYTAGSGAIMYANWLGWTAAGVWLGRANPALAHLGLEFALVATFVGIVVPLLRDTPSLAASLAAAAVALLARDLPYKLSLLAAALAGVLVGVWLDARAAARSPKPGNTENAR</sequence>
<comment type="subcellular location">
    <subcellularLocation>
        <location evidence="1">Cell membrane</location>
        <topology evidence="1">Multi-pass membrane protein</topology>
    </subcellularLocation>
</comment>
<protein>
    <submittedName>
        <fullName evidence="9">Putative branched-chain amino acid permease (Azaleucine resistance)</fullName>
    </submittedName>
</protein>
<evidence type="ECO:0000313" key="9">
    <source>
        <dbReference type="EMBL" id="CBH98745.1"/>
    </source>
</evidence>
<organism evidence="9">
    <name type="scientific">mine drainage metagenome</name>
    <dbReference type="NCBI Taxonomy" id="410659"/>
    <lineage>
        <taxon>unclassified sequences</taxon>
        <taxon>metagenomes</taxon>
        <taxon>ecological metagenomes</taxon>
    </lineage>
</organism>
<keyword evidence="5 8" id="KW-0812">Transmembrane</keyword>
<evidence type="ECO:0000256" key="7">
    <source>
        <dbReference type="ARBA" id="ARBA00023136"/>
    </source>
</evidence>
<evidence type="ECO:0000256" key="6">
    <source>
        <dbReference type="ARBA" id="ARBA00022989"/>
    </source>
</evidence>
<evidence type="ECO:0000256" key="5">
    <source>
        <dbReference type="ARBA" id="ARBA00022692"/>
    </source>
</evidence>
<keyword evidence="7 8" id="KW-0472">Membrane</keyword>
<comment type="caution">
    <text evidence="9">The sequence shown here is derived from an EMBL/GenBank/DDBJ whole genome shotgun (WGS) entry which is preliminary data.</text>
</comment>
<dbReference type="AlphaFoldDB" id="E6PUY8"/>
<dbReference type="InterPro" id="IPR011606">
    <property type="entry name" value="Brnchd-chn_aa_trnsp_permease"/>
</dbReference>
<keyword evidence="3" id="KW-0813">Transport</keyword>
<dbReference type="PANTHER" id="PTHR34979">
    <property type="entry name" value="INNER MEMBRANE PROTEIN YGAZ"/>
    <property type="match status" value="1"/>
</dbReference>
<dbReference type="EMBL" id="CABM01000060">
    <property type="protein sequence ID" value="CBH98745.1"/>
    <property type="molecule type" value="Genomic_DNA"/>
</dbReference>
<feature type="transmembrane region" description="Helical" evidence="8">
    <location>
        <begin position="173"/>
        <end position="194"/>
    </location>
</feature>
<comment type="similarity">
    <text evidence="2">Belongs to the AzlC family.</text>
</comment>
<dbReference type="GO" id="GO:1903785">
    <property type="term" value="P:L-valine transmembrane transport"/>
    <property type="evidence" value="ECO:0007669"/>
    <property type="project" value="TreeGrafter"/>
</dbReference>